<comment type="caution">
    <text evidence="2">The sequence shown here is derived from an EMBL/GenBank/DDBJ whole genome shotgun (WGS) entry which is preliminary data.</text>
</comment>
<proteinExistence type="predicted"/>
<feature type="transmembrane region" description="Helical" evidence="1">
    <location>
        <begin position="46"/>
        <end position="65"/>
    </location>
</feature>
<evidence type="ECO:0000256" key="1">
    <source>
        <dbReference type="SAM" id="Phobius"/>
    </source>
</evidence>
<reference evidence="2" key="1">
    <citation type="submission" date="2021-03" db="EMBL/GenBank/DDBJ databases">
        <title>Streptomyces poriferae sp. nov., a novel marine sponge-derived Actinobacteria species with anti-MRSA activity.</title>
        <authorList>
            <person name="Sandoval-Powers M."/>
            <person name="Kralova S."/>
            <person name="Nguyen G.-S."/>
            <person name="Fawwal D."/>
            <person name="Degnes K."/>
            <person name="Klinkenberg G."/>
            <person name="Sletta H."/>
            <person name="Wentzel A."/>
            <person name="Liles M.R."/>
        </authorList>
    </citation>
    <scope>NUCLEOTIDE SEQUENCE</scope>
    <source>
        <strain evidence="2">DSM 41794</strain>
    </source>
</reference>
<dbReference type="PANTHER" id="PTHR34980:SF2">
    <property type="entry name" value="INNER MEMBRANE PROTEIN YHAH-RELATED"/>
    <property type="match status" value="1"/>
</dbReference>
<dbReference type="InterPro" id="IPR008523">
    <property type="entry name" value="DUF805"/>
</dbReference>
<dbReference type="Proteomes" id="UP000664167">
    <property type="component" value="Unassembled WGS sequence"/>
</dbReference>
<dbReference type="Pfam" id="PF05656">
    <property type="entry name" value="DUF805"/>
    <property type="match status" value="1"/>
</dbReference>
<keyword evidence="1" id="KW-0812">Transmembrane</keyword>
<evidence type="ECO:0000313" key="3">
    <source>
        <dbReference type="Proteomes" id="UP000664167"/>
    </source>
</evidence>
<dbReference type="RefSeq" id="WP_206967069.1">
    <property type="nucleotide sequence ID" value="NZ_BAAAJJ010000003.1"/>
</dbReference>
<name>A0A939FF25_9ACTN</name>
<evidence type="ECO:0000313" key="2">
    <source>
        <dbReference type="EMBL" id="MBO0515865.1"/>
    </source>
</evidence>
<feature type="transmembrane region" description="Helical" evidence="1">
    <location>
        <begin position="77"/>
        <end position="97"/>
    </location>
</feature>
<protein>
    <submittedName>
        <fullName evidence="2">DUF805 domain-containing protein</fullName>
    </submittedName>
</protein>
<dbReference type="AlphaFoldDB" id="A0A939FF25"/>
<sequence length="117" mass="12887">MNTYVTVLKKYATFSGRARRQEYWMFSLIHFVIIVILSIIGFSADIAWLAGLYSLAVLLPALAVTARRLHDTDRSGWLILIGIIPLVGAIILIVFLATEGKPEANPHGPNPKLAPAF</sequence>
<dbReference type="GO" id="GO:0005886">
    <property type="term" value="C:plasma membrane"/>
    <property type="evidence" value="ECO:0007669"/>
    <property type="project" value="TreeGrafter"/>
</dbReference>
<dbReference type="PANTHER" id="PTHR34980">
    <property type="entry name" value="INNER MEMBRANE PROTEIN-RELATED-RELATED"/>
    <property type="match status" value="1"/>
</dbReference>
<dbReference type="EMBL" id="JAFLRJ010000331">
    <property type="protein sequence ID" value="MBO0515865.1"/>
    <property type="molecule type" value="Genomic_DNA"/>
</dbReference>
<keyword evidence="3" id="KW-1185">Reference proteome</keyword>
<keyword evidence="1" id="KW-1133">Transmembrane helix</keyword>
<organism evidence="2 3">
    <name type="scientific">Streptomyces beijiangensis</name>
    <dbReference type="NCBI Taxonomy" id="163361"/>
    <lineage>
        <taxon>Bacteria</taxon>
        <taxon>Bacillati</taxon>
        <taxon>Actinomycetota</taxon>
        <taxon>Actinomycetes</taxon>
        <taxon>Kitasatosporales</taxon>
        <taxon>Streptomycetaceae</taxon>
        <taxon>Streptomyces</taxon>
    </lineage>
</organism>
<gene>
    <name evidence="2" type="ORF">J0695_29395</name>
</gene>
<feature type="transmembrane region" description="Helical" evidence="1">
    <location>
        <begin position="23"/>
        <end position="40"/>
    </location>
</feature>
<keyword evidence="1" id="KW-0472">Membrane</keyword>
<accession>A0A939FF25</accession>